<keyword evidence="5 6" id="KW-0408">Iron</keyword>
<feature type="signal peptide" evidence="7">
    <location>
        <begin position="1"/>
        <end position="20"/>
    </location>
</feature>
<evidence type="ECO:0000313" key="10">
    <source>
        <dbReference type="Proteomes" id="UP001597173"/>
    </source>
</evidence>
<feature type="chain" id="PRO_5046558338" evidence="7">
    <location>
        <begin position="21"/>
        <end position="125"/>
    </location>
</feature>
<dbReference type="Gene3D" id="1.10.760.10">
    <property type="entry name" value="Cytochrome c-like domain"/>
    <property type="match status" value="1"/>
</dbReference>
<evidence type="ECO:0000256" key="6">
    <source>
        <dbReference type="PROSITE-ProRule" id="PRU00433"/>
    </source>
</evidence>
<evidence type="ECO:0000313" key="9">
    <source>
        <dbReference type="EMBL" id="MFD1328944.1"/>
    </source>
</evidence>
<sequence>MKFTLASALFILATASAAHADGDATAGKTVFKKCIACHAIDPVNRVGPSLGGVIGRPVASVDGFKYSKAMQEFGKDKVWDEATLTQYLAEPRKVVKGTTMVFVGLKKPEDIENLLAYLKDPAAAQ</sequence>
<evidence type="ECO:0000256" key="3">
    <source>
        <dbReference type="ARBA" id="ARBA00022723"/>
    </source>
</evidence>
<keyword evidence="2 6" id="KW-0349">Heme</keyword>
<evidence type="ECO:0000256" key="4">
    <source>
        <dbReference type="ARBA" id="ARBA00022982"/>
    </source>
</evidence>
<keyword evidence="4" id="KW-0249">Electron transport</keyword>
<reference evidence="10" key="1">
    <citation type="journal article" date="2019" name="Int. J. Syst. Evol. Microbiol.">
        <title>The Global Catalogue of Microorganisms (GCM) 10K type strain sequencing project: providing services to taxonomists for standard genome sequencing and annotation.</title>
        <authorList>
            <consortium name="The Broad Institute Genomics Platform"/>
            <consortium name="The Broad Institute Genome Sequencing Center for Infectious Disease"/>
            <person name="Wu L."/>
            <person name="Ma J."/>
        </authorList>
    </citation>
    <scope>NUCLEOTIDE SEQUENCE [LARGE SCALE GENOMIC DNA]</scope>
    <source>
        <strain evidence="10">CCUG 55609</strain>
    </source>
</reference>
<organism evidence="9 10">
    <name type="scientific">Mycoplana ramosa</name>
    <name type="common">Mycoplana bullata</name>
    <dbReference type="NCBI Taxonomy" id="40837"/>
    <lineage>
        <taxon>Bacteria</taxon>
        <taxon>Pseudomonadati</taxon>
        <taxon>Pseudomonadota</taxon>
        <taxon>Alphaproteobacteria</taxon>
        <taxon>Hyphomicrobiales</taxon>
        <taxon>Rhizobiaceae</taxon>
        <taxon>Mycoplana</taxon>
    </lineage>
</organism>
<dbReference type="PROSITE" id="PS51007">
    <property type="entry name" value="CYTC"/>
    <property type="match status" value="1"/>
</dbReference>
<gene>
    <name evidence="9" type="ORF">ACFQ33_13700</name>
</gene>
<accession>A0ABW3YYI3</accession>
<evidence type="ECO:0000256" key="5">
    <source>
        <dbReference type="ARBA" id="ARBA00023004"/>
    </source>
</evidence>
<evidence type="ECO:0000256" key="1">
    <source>
        <dbReference type="ARBA" id="ARBA00022448"/>
    </source>
</evidence>
<keyword evidence="7" id="KW-0732">Signal</keyword>
<dbReference type="InterPro" id="IPR036909">
    <property type="entry name" value="Cyt_c-like_dom_sf"/>
</dbReference>
<name>A0ABW3YYI3_MYCRA</name>
<evidence type="ECO:0000256" key="2">
    <source>
        <dbReference type="ARBA" id="ARBA00022617"/>
    </source>
</evidence>
<dbReference type="EMBL" id="JBHTNF010000007">
    <property type="protein sequence ID" value="MFD1328944.1"/>
    <property type="molecule type" value="Genomic_DNA"/>
</dbReference>
<dbReference type="Pfam" id="PF00034">
    <property type="entry name" value="Cytochrom_C"/>
    <property type="match status" value="1"/>
</dbReference>
<keyword evidence="1" id="KW-0813">Transport</keyword>
<evidence type="ECO:0000256" key="7">
    <source>
        <dbReference type="SAM" id="SignalP"/>
    </source>
</evidence>
<proteinExistence type="predicted"/>
<evidence type="ECO:0000259" key="8">
    <source>
        <dbReference type="PROSITE" id="PS51007"/>
    </source>
</evidence>
<comment type="caution">
    <text evidence="9">The sequence shown here is derived from an EMBL/GenBank/DDBJ whole genome shotgun (WGS) entry which is preliminary data.</text>
</comment>
<dbReference type="Proteomes" id="UP001597173">
    <property type="component" value="Unassembled WGS sequence"/>
</dbReference>
<dbReference type="PRINTS" id="PR00604">
    <property type="entry name" value="CYTCHRMECIAB"/>
</dbReference>
<keyword evidence="3 6" id="KW-0479">Metal-binding</keyword>
<keyword evidence="10" id="KW-1185">Reference proteome</keyword>
<dbReference type="InterPro" id="IPR009056">
    <property type="entry name" value="Cyt_c-like_dom"/>
</dbReference>
<dbReference type="SUPFAM" id="SSF46626">
    <property type="entry name" value="Cytochrome c"/>
    <property type="match status" value="1"/>
</dbReference>
<dbReference type="PANTHER" id="PTHR11961">
    <property type="entry name" value="CYTOCHROME C"/>
    <property type="match status" value="1"/>
</dbReference>
<protein>
    <submittedName>
        <fullName evidence="9">C-type cytochrome</fullName>
    </submittedName>
</protein>
<dbReference type="RefSeq" id="WP_374839586.1">
    <property type="nucleotide sequence ID" value="NZ_JBHEEW010000009.1"/>
</dbReference>
<dbReference type="InterPro" id="IPR002327">
    <property type="entry name" value="Cyt_c_1A/1B"/>
</dbReference>
<feature type="domain" description="Cytochrome c" evidence="8">
    <location>
        <begin position="22"/>
        <end position="122"/>
    </location>
</feature>